<evidence type="ECO:0008006" key="4">
    <source>
        <dbReference type="Google" id="ProtNLM"/>
    </source>
</evidence>
<dbReference type="Pfam" id="PF04350">
    <property type="entry name" value="PilO"/>
    <property type="match status" value="1"/>
</dbReference>
<organism evidence="2 3">
    <name type="scientific">Candidatus Doudnabacteria bacterium RIFCSPHIGHO2_01_FULL_50_11</name>
    <dbReference type="NCBI Taxonomy" id="1817828"/>
    <lineage>
        <taxon>Bacteria</taxon>
        <taxon>Candidatus Doudnaibacteriota</taxon>
    </lineage>
</organism>
<dbReference type="EMBL" id="MFEO01000031">
    <property type="protein sequence ID" value="OGE88626.1"/>
    <property type="molecule type" value="Genomic_DNA"/>
</dbReference>
<name>A0A1F5PF98_9BACT</name>
<dbReference type="InterPro" id="IPR014717">
    <property type="entry name" value="Transl_elong_EF1B/ribsomal_bS6"/>
</dbReference>
<evidence type="ECO:0000256" key="1">
    <source>
        <dbReference type="SAM" id="Phobius"/>
    </source>
</evidence>
<sequence>MTPSQREIAGRNGILTVGLILALILLSWLLVWPGYKDLRAEQQNLANTQAIRDERAQSLNDISKLVNTYNSKKKELTVIFERALPQSPQVPQLLSDLEQFSEQSQMPISSIKITEVAEPGVQPATEETPPSVEKVFTMPKLVKEKIEVSILGPYTSFPLFLELVEKNLRVFDIQQVNSEGSPSGANEVPKFNLTIYTYYQE</sequence>
<evidence type="ECO:0000313" key="3">
    <source>
        <dbReference type="Proteomes" id="UP000178377"/>
    </source>
</evidence>
<feature type="transmembrane region" description="Helical" evidence="1">
    <location>
        <begin position="12"/>
        <end position="35"/>
    </location>
</feature>
<dbReference type="Proteomes" id="UP000178377">
    <property type="component" value="Unassembled WGS sequence"/>
</dbReference>
<dbReference type="STRING" id="1817828.A2722_04185"/>
<dbReference type="AlphaFoldDB" id="A0A1F5PF98"/>
<evidence type="ECO:0000313" key="2">
    <source>
        <dbReference type="EMBL" id="OGE88626.1"/>
    </source>
</evidence>
<dbReference type="Gene3D" id="3.30.70.60">
    <property type="match status" value="1"/>
</dbReference>
<keyword evidence="1" id="KW-0812">Transmembrane</keyword>
<protein>
    <recommendedName>
        <fullName evidence="4">Pilus assembly protein PilO</fullName>
    </recommendedName>
</protein>
<comment type="caution">
    <text evidence="2">The sequence shown here is derived from an EMBL/GenBank/DDBJ whole genome shotgun (WGS) entry which is preliminary data.</text>
</comment>
<keyword evidence="1" id="KW-0472">Membrane</keyword>
<proteinExistence type="predicted"/>
<gene>
    <name evidence="2" type="ORF">A2722_04185</name>
</gene>
<reference evidence="2 3" key="1">
    <citation type="journal article" date="2016" name="Nat. Commun.">
        <title>Thousands of microbial genomes shed light on interconnected biogeochemical processes in an aquifer system.</title>
        <authorList>
            <person name="Anantharaman K."/>
            <person name="Brown C.T."/>
            <person name="Hug L.A."/>
            <person name="Sharon I."/>
            <person name="Castelle C.J."/>
            <person name="Probst A.J."/>
            <person name="Thomas B.C."/>
            <person name="Singh A."/>
            <person name="Wilkins M.J."/>
            <person name="Karaoz U."/>
            <person name="Brodie E.L."/>
            <person name="Williams K.H."/>
            <person name="Hubbard S.S."/>
            <person name="Banfield J.F."/>
        </authorList>
    </citation>
    <scope>NUCLEOTIDE SEQUENCE [LARGE SCALE GENOMIC DNA]</scope>
</reference>
<accession>A0A1F5PF98</accession>
<keyword evidence="1" id="KW-1133">Transmembrane helix</keyword>
<dbReference type="InterPro" id="IPR007445">
    <property type="entry name" value="PilO"/>
</dbReference>